<dbReference type="EMBL" id="MFBS01000006">
    <property type="protein sequence ID" value="OGE10870.1"/>
    <property type="molecule type" value="Genomic_DNA"/>
</dbReference>
<evidence type="ECO:0000256" key="1">
    <source>
        <dbReference type="SAM" id="Phobius"/>
    </source>
</evidence>
<keyword evidence="1" id="KW-0472">Membrane</keyword>
<keyword evidence="1" id="KW-0812">Transmembrane</keyword>
<protein>
    <submittedName>
        <fullName evidence="2">Uncharacterized protein</fullName>
    </submittedName>
</protein>
<evidence type="ECO:0000313" key="2">
    <source>
        <dbReference type="EMBL" id="OGE10870.1"/>
    </source>
</evidence>
<accession>A0A1F5I3G7</accession>
<proteinExistence type="predicted"/>
<dbReference type="Proteomes" id="UP000179227">
    <property type="component" value="Unassembled WGS sequence"/>
</dbReference>
<feature type="transmembrane region" description="Helical" evidence="1">
    <location>
        <begin position="20"/>
        <end position="38"/>
    </location>
</feature>
<organism evidence="2 3">
    <name type="scientific">Candidatus Curtissbacteria bacterium RIFCSPLOWO2_01_FULL_42_26</name>
    <dbReference type="NCBI Taxonomy" id="1797729"/>
    <lineage>
        <taxon>Bacteria</taxon>
        <taxon>Candidatus Curtissiibacteriota</taxon>
    </lineage>
</organism>
<sequence length="142" mass="15405">MEREGRGRGENFVNKKRLNIVARSVAAISIAAAGAVAVEKSGSFDTLSAPANSASHLVLNNLHNSFEQLIDKLPEVEKAEAVTTQKTFNFVNNTGFGQGYLYIDFDDVAHRLNGDGSCSSVSGDYWDDKWNCTLPAITPYCS</sequence>
<keyword evidence="1" id="KW-1133">Transmembrane helix</keyword>
<name>A0A1F5I3G7_9BACT</name>
<gene>
    <name evidence="2" type="ORF">A3A60_02740</name>
</gene>
<reference evidence="2 3" key="1">
    <citation type="journal article" date="2016" name="Nat. Commun.">
        <title>Thousands of microbial genomes shed light on interconnected biogeochemical processes in an aquifer system.</title>
        <authorList>
            <person name="Anantharaman K."/>
            <person name="Brown C.T."/>
            <person name="Hug L.A."/>
            <person name="Sharon I."/>
            <person name="Castelle C.J."/>
            <person name="Probst A.J."/>
            <person name="Thomas B.C."/>
            <person name="Singh A."/>
            <person name="Wilkins M.J."/>
            <person name="Karaoz U."/>
            <person name="Brodie E.L."/>
            <person name="Williams K.H."/>
            <person name="Hubbard S.S."/>
            <person name="Banfield J.F."/>
        </authorList>
    </citation>
    <scope>NUCLEOTIDE SEQUENCE [LARGE SCALE GENOMIC DNA]</scope>
</reference>
<comment type="caution">
    <text evidence="2">The sequence shown here is derived from an EMBL/GenBank/DDBJ whole genome shotgun (WGS) entry which is preliminary data.</text>
</comment>
<dbReference type="STRING" id="1797729.A3A60_02740"/>
<dbReference type="AlphaFoldDB" id="A0A1F5I3G7"/>
<evidence type="ECO:0000313" key="3">
    <source>
        <dbReference type="Proteomes" id="UP000179227"/>
    </source>
</evidence>